<proteinExistence type="inferred from homology"/>
<protein>
    <recommendedName>
        <fullName evidence="3">gluconokinase</fullName>
        <ecNumber evidence="3">2.7.1.12</ecNumber>
    </recommendedName>
    <alternativeName>
        <fullName evidence="8">Gluconate kinase</fullName>
    </alternativeName>
</protein>
<dbReference type="GO" id="GO:0005975">
    <property type="term" value="P:carbohydrate metabolic process"/>
    <property type="evidence" value="ECO:0007669"/>
    <property type="project" value="InterPro"/>
</dbReference>
<keyword evidence="7" id="KW-0067">ATP-binding</keyword>
<dbReference type="GO" id="GO:0005737">
    <property type="term" value="C:cytoplasm"/>
    <property type="evidence" value="ECO:0007669"/>
    <property type="project" value="TreeGrafter"/>
</dbReference>
<name>A0A7R9VZS8_9CHLO</name>
<dbReference type="AlphaFoldDB" id="A0A7R9VZS8"/>
<evidence type="ECO:0000313" key="10">
    <source>
        <dbReference type="EMBL" id="CAD8310319.1"/>
    </source>
</evidence>
<dbReference type="EMBL" id="HBEC01044263">
    <property type="protein sequence ID" value="CAD8310319.1"/>
    <property type="molecule type" value="Transcribed_RNA"/>
</dbReference>
<keyword evidence="5" id="KW-0547">Nucleotide-binding</keyword>
<dbReference type="GO" id="GO:0005524">
    <property type="term" value="F:ATP binding"/>
    <property type="evidence" value="ECO:0007669"/>
    <property type="project" value="UniProtKB-KW"/>
</dbReference>
<evidence type="ECO:0000256" key="9">
    <source>
        <dbReference type="ARBA" id="ARBA00048090"/>
    </source>
</evidence>
<evidence type="ECO:0000256" key="4">
    <source>
        <dbReference type="ARBA" id="ARBA00022679"/>
    </source>
</evidence>
<dbReference type="Gene3D" id="3.40.50.300">
    <property type="entry name" value="P-loop containing nucleotide triphosphate hydrolases"/>
    <property type="match status" value="1"/>
</dbReference>
<keyword evidence="4" id="KW-0808">Transferase</keyword>
<dbReference type="InterPro" id="IPR006001">
    <property type="entry name" value="Therm_gnt_kin"/>
</dbReference>
<evidence type="ECO:0000256" key="8">
    <source>
        <dbReference type="ARBA" id="ARBA00029835"/>
    </source>
</evidence>
<dbReference type="GO" id="GO:0046316">
    <property type="term" value="F:gluconokinase activity"/>
    <property type="evidence" value="ECO:0007669"/>
    <property type="project" value="UniProtKB-EC"/>
</dbReference>
<reference evidence="10" key="1">
    <citation type="submission" date="2021-01" db="EMBL/GenBank/DDBJ databases">
        <authorList>
            <person name="Corre E."/>
            <person name="Pelletier E."/>
            <person name="Niang G."/>
            <person name="Scheremetjew M."/>
            <person name="Finn R."/>
            <person name="Kale V."/>
            <person name="Holt S."/>
            <person name="Cochrane G."/>
            <person name="Meng A."/>
            <person name="Brown T."/>
            <person name="Cohen L."/>
        </authorList>
    </citation>
    <scope>NUCLEOTIDE SEQUENCE</scope>
    <source>
        <strain evidence="10">CCMP219</strain>
    </source>
</reference>
<accession>A0A7R9VZS8</accession>
<organism evidence="10">
    <name type="scientific">Chlamydomonas euryale</name>
    <dbReference type="NCBI Taxonomy" id="1486919"/>
    <lineage>
        <taxon>Eukaryota</taxon>
        <taxon>Viridiplantae</taxon>
        <taxon>Chlorophyta</taxon>
        <taxon>core chlorophytes</taxon>
        <taxon>Chlorophyceae</taxon>
        <taxon>CS clade</taxon>
        <taxon>Chlamydomonadales</taxon>
        <taxon>Chlamydomonadaceae</taxon>
        <taxon>Chlamydomonas</taxon>
    </lineage>
</organism>
<evidence type="ECO:0000256" key="1">
    <source>
        <dbReference type="ARBA" id="ARBA00004875"/>
    </source>
</evidence>
<evidence type="ECO:0000256" key="6">
    <source>
        <dbReference type="ARBA" id="ARBA00022777"/>
    </source>
</evidence>
<evidence type="ECO:0000256" key="7">
    <source>
        <dbReference type="ARBA" id="ARBA00022840"/>
    </source>
</evidence>
<comment type="similarity">
    <text evidence="2">Belongs to the gluconokinase GntK/GntV family.</text>
</comment>
<comment type="pathway">
    <text evidence="1">Carbohydrate acid metabolism; D-gluconate degradation.</text>
</comment>
<evidence type="ECO:0000256" key="2">
    <source>
        <dbReference type="ARBA" id="ARBA00008420"/>
    </source>
</evidence>
<gene>
    <name evidence="10" type="ORF">CEUR00632_LOCUS20633</name>
</gene>
<evidence type="ECO:0000256" key="3">
    <source>
        <dbReference type="ARBA" id="ARBA00012054"/>
    </source>
</evidence>
<comment type="catalytic activity">
    <reaction evidence="9">
        <text>D-gluconate + ATP = 6-phospho-D-gluconate + ADP + H(+)</text>
        <dbReference type="Rhea" id="RHEA:19433"/>
        <dbReference type="ChEBI" id="CHEBI:15378"/>
        <dbReference type="ChEBI" id="CHEBI:18391"/>
        <dbReference type="ChEBI" id="CHEBI:30616"/>
        <dbReference type="ChEBI" id="CHEBI:58759"/>
        <dbReference type="ChEBI" id="CHEBI:456216"/>
        <dbReference type="EC" id="2.7.1.12"/>
    </reaction>
</comment>
<keyword evidence="6" id="KW-0418">Kinase</keyword>
<sequence>MHAGVPLTDDDRWSWLDRLAELVAQHAARSEPAVLACSALKASYRKRLCSGNVFLSGAAKKPHMVLLDPPEPVLRKSLEIRAATTDHFMPMSLLTSQLMTLERPLSPIFLAQGGDVHHCNNSKQPSSDDILLHLCGKSGMWPDIDMCVELINQCCCHAKQ</sequence>
<dbReference type="EC" id="2.7.1.12" evidence="3"/>
<dbReference type="UniPathway" id="UPA00792"/>
<dbReference type="CDD" id="cd02021">
    <property type="entry name" value="GntK"/>
    <property type="match status" value="1"/>
</dbReference>
<dbReference type="InterPro" id="IPR027417">
    <property type="entry name" value="P-loop_NTPase"/>
</dbReference>
<evidence type="ECO:0000256" key="5">
    <source>
        <dbReference type="ARBA" id="ARBA00022741"/>
    </source>
</evidence>
<dbReference type="PANTHER" id="PTHR43442">
    <property type="entry name" value="GLUCONOKINASE-RELATED"/>
    <property type="match status" value="1"/>
</dbReference>
<dbReference type="PANTHER" id="PTHR43442:SF3">
    <property type="entry name" value="GLUCONOKINASE-RELATED"/>
    <property type="match status" value="1"/>
</dbReference>